<evidence type="ECO:0000256" key="2">
    <source>
        <dbReference type="ARBA" id="ARBA00022741"/>
    </source>
</evidence>
<protein>
    <submittedName>
        <fullName evidence="5">Alkanesulfonates ABC transporter ATP-binding protein / Sulfonate ABC transporter, ATP-binding subunit SsuB</fullName>
    </submittedName>
</protein>
<evidence type="ECO:0000259" key="4">
    <source>
        <dbReference type="PROSITE" id="PS50893"/>
    </source>
</evidence>
<keyword evidence="3 5" id="KW-0067">ATP-binding</keyword>
<feature type="domain" description="ABC transporter" evidence="4">
    <location>
        <begin position="24"/>
        <end position="258"/>
    </location>
</feature>
<dbReference type="Pfam" id="PF00005">
    <property type="entry name" value="ABC_tran"/>
    <property type="match status" value="1"/>
</dbReference>
<dbReference type="PROSITE" id="PS00211">
    <property type="entry name" value="ABC_TRANSPORTER_1"/>
    <property type="match status" value="1"/>
</dbReference>
<dbReference type="AlphaFoldDB" id="A0A484S2G1"/>
<dbReference type="CDD" id="cd03293">
    <property type="entry name" value="ABC_NrtD_SsuB_transporters"/>
    <property type="match status" value="1"/>
</dbReference>
<gene>
    <name evidence="5" type="ORF">BRI6_4294</name>
</gene>
<proteinExistence type="predicted"/>
<dbReference type="PROSITE" id="PS50893">
    <property type="entry name" value="ABC_TRANSPORTER_2"/>
    <property type="match status" value="1"/>
</dbReference>
<dbReference type="PANTHER" id="PTHR42788:SF13">
    <property type="entry name" value="ALIPHATIC SULFONATES IMPORT ATP-BINDING PROTEIN SSUB"/>
    <property type="match status" value="1"/>
</dbReference>
<keyword evidence="1" id="KW-0813">Transport</keyword>
<dbReference type="PANTHER" id="PTHR42788">
    <property type="entry name" value="TAURINE IMPORT ATP-BINDING PROTEIN-RELATED"/>
    <property type="match status" value="1"/>
</dbReference>
<dbReference type="InterPro" id="IPR027417">
    <property type="entry name" value="P-loop_NTPase"/>
</dbReference>
<organism evidence="5">
    <name type="scientific">plant metagenome</name>
    <dbReference type="NCBI Taxonomy" id="1297885"/>
    <lineage>
        <taxon>unclassified sequences</taxon>
        <taxon>metagenomes</taxon>
        <taxon>organismal metagenomes</taxon>
    </lineage>
</organism>
<evidence type="ECO:0000256" key="3">
    <source>
        <dbReference type="ARBA" id="ARBA00022840"/>
    </source>
</evidence>
<dbReference type="SMART" id="SM00382">
    <property type="entry name" value="AAA"/>
    <property type="match status" value="1"/>
</dbReference>
<evidence type="ECO:0000313" key="5">
    <source>
        <dbReference type="EMBL" id="VFR55797.1"/>
    </source>
</evidence>
<dbReference type="InterPro" id="IPR050166">
    <property type="entry name" value="ABC_transporter_ATP-bind"/>
</dbReference>
<dbReference type="GO" id="GO:0016887">
    <property type="term" value="F:ATP hydrolysis activity"/>
    <property type="evidence" value="ECO:0007669"/>
    <property type="project" value="InterPro"/>
</dbReference>
<dbReference type="InterPro" id="IPR003439">
    <property type="entry name" value="ABC_transporter-like_ATP-bd"/>
</dbReference>
<accession>A0A484S2G1</accession>
<keyword evidence="2" id="KW-0547">Nucleotide-binding</keyword>
<dbReference type="InterPro" id="IPR017871">
    <property type="entry name" value="ABC_transporter-like_CS"/>
</dbReference>
<dbReference type="GO" id="GO:0005524">
    <property type="term" value="F:ATP binding"/>
    <property type="evidence" value="ECO:0007669"/>
    <property type="project" value="UniProtKB-KW"/>
</dbReference>
<sequence>MTDLSDLSRLHPAASPAHSGEAVISLRGVNKTFARRGGAPLQVLRDIDLDVRQGEVLAILGASGCGKSTLLNLIAGLAHPDSGSIRIAGQDTAAFTDWRSVGYLFQDDRLLPWRTTLENVSFGLEATRLPRAERLARAHRALESVGLKDFTEAYPHELSGGMRARAALARSLVNQPRILLLDEPFSKLDPAMRAQMHAELLAVQAEQGITVVFVTHDVEEAVVLADQLIILQPRPGRVRERVALDLPRPRLPEQAEVAEHVRQLRVRV</sequence>
<evidence type="ECO:0000256" key="1">
    <source>
        <dbReference type="ARBA" id="ARBA00022448"/>
    </source>
</evidence>
<reference evidence="5" key="1">
    <citation type="submission" date="2019-03" db="EMBL/GenBank/DDBJ databases">
        <authorList>
            <person name="Danneels B."/>
        </authorList>
    </citation>
    <scope>NUCLEOTIDE SEQUENCE</scope>
</reference>
<dbReference type="SUPFAM" id="SSF52540">
    <property type="entry name" value="P-loop containing nucleoside triphosphate hydrolases"/>
    <property type="match status" value="1"/>
</dbReference>
<name>A0A484S2G1_9ZZZZ</name>
<dbReference type="Gene3D" id="3.40.50.300">
    <property type="entry name" value="P-loop containing nucleotide triphosphate hydrolases"/>
    <property type="match status" value="1"/>
</dbReference>
<dbReference type="EMBL" id="CAADII010000052">
    <property type="protein sequence ID" value="VFR55797.1"/>
    <property type="molecule type" value="Genomic_DNA"/>
</dbReference>
<dbReference type="InterPro" id="IPR003593">
    <property type="entry name" value="AAA+_ATPase"/>
</dbReference>